<gene>
    <name evidence="1" type="ORF">EZS28_016452</name>
</gene>
<dbReference type="AlphaFoldDB" id="A0A5J4VZC7"/>
<protein>
    <submittedName>
        <fullName evidence="1">Uncharacterized protein</fullName>
    </submittedName>
</protein>
<dbReference type="EMBL" id="SNRW01004149">
    <property type="protein sequence ID" value="KAA6388017.1"/>
    <property type="molecule type" value="Genomic_DNA"/>
</dbReference>
<organism evidence="1 2">
    <name type="scientific">Streblomastix strix</name>
    <dbReference type="NCBI Taxonomy" id="222440"/>
    <lineage>
        <taxon>Eukaryota</taxon>
        <taxon>Metamonada</taxon>
        <taxon>Preaxostyla</taxon>
        <taxon>Oxymonadida</taxon>
        <taxon>Streblomastigidae</taxon>
        <taxon>Streblomastix</taxon>
    </lineage>
</organism>
<accession>A0A5J4VZC7</accession>
<evidence type="ECO:0000313" key="2">
    <source>
        <dbReference type="Proteomes" id="UP000324800"/>
    </source>
</evidence>
<comment type="caution">
    <text evidence="1">The sequence shown here is derived from an EMBL/GenBank/DDBJ whole genome shotgun (WGS) entry which is preliminary data.</text>
</comment>
<name>A0A5J4VZC7_9EUKA</name>
<sequence length="175" mass="19937">MDARCTTCFENRTYQNMQLAICGRNFPDKPTNTTDQQFFQLQLNASNLDLLFDGTDEFEDTLTTPRNTATRRFNANTDLTSFMVLLQCKRNSNGTLTFDGLDTMNQNTSFELRGAPIYQGVTDCYYNVDINGKRPPSPIICTVHEIFWLFSSFQGGSCNYDAIYSFDEVINDICV</sequence>
<evidence type="ECO:0000313" key="1">
    <source>
        <dbReference type="EMBL" id="KAA6388017.1"/>
    </source>
</evidence>
<proteinExistence type="predicted"/>
<dbReference type="OrthoDB" id="10500762at2759"/>
<dbReference type="Proteomes" id="UP000324800">
    <property type="component" value="Unassembled WGS sequence"/>
</dbReference>
<reference evidence="1 2" key="1">
    <citation type="submission" date="2019-03" db="EMBL/GenBank/DDBJ databases">
        <title>Single cell metagenomics reveals metabolic interactions within the superorganism composed of flagellate Streblomastix strix and complex community of Bacteroidetes bacteria on its surface.</title>
        <authorList>
            <person name="Treitli S.C."/>
            <person name="Kolisko M."/>
            <person name="Husnik F."/>
            <person name="Keeling P."/>
            <person name="Hampl V."/>
        </authorList>
    </citation>
    <scope>NUCLEOTIDE SEQUENCE [LARGE SCALE GENOMIC DNA]</scope>
    <source>
        <strain evidence="1">ST1C</strain>
    </source>
</reference>